<dbReference type="PANTHER" id="PTHR10724:SF7">
    <property type="entry name" value="SMALL RIBOSOMAL SUBUNIT PROTEIN BS1C"/>
    <property type="match status" value="1"/>
</dbReference>
<dbReference type="PROSITE" id="PS50126">
    <property type="entry name" value="S1"/>
    <property type="match status" value="3"/>
</dbReference>
<dbReference type="Pfam" id="PF00575">
    <property type="entry name" value="S1"/>
    <property type="match status" value="2"/>
</dbReference>
<dbReference type="InterPro" id="IPR012340">
    <property type="entry name" value="NA-bd_OB-fold"/>
</dbReference>
<evidence type="ECO:0000259" key="4">
    <source>
        <dbReference type="PROSITE" id="PS50126"/>
    </source>
</evidence>
<accession>A0A343KNW0</accession>
<comment type="similarity">
    <text evidence="1">Belongs to the bacterial ribosomal protein bS1 family.</text>
</comment>
<organism evidence="5">
    <name type="scientific">Porphyridium purpureum</name>
    <name type="common">Red alga</name>
    <name type="synonym">Porphyridium cruentum</name>
    <dbReference type="NCBI Taxonomy" id="35688"/>
    <lineage>
        <taxon>Eukaryota</taxon>
        <taxon>Rhodophyta</taxon>
        <taxon>Bangiophyceae</taxon>
        <taxon>Porphyridiales</taxon>
        <taxon>Porphyridiaceae</taxon>
        <taxon>Porphyridium</taxon>
    </lineage>
</organism>
<dbReference type="SMART" id="SM00316">
    <property type="entry name" value="S1"/>
    <property type="match status" value="3"/>
</dbReference>
<keyword evidence="2 5" id="KW-0689">Ribosomal protein</keyword>
<dbReference type="GO" id="GO:0006412">
    <property type="term" value="P:translation"/>
    <property type="evidence" value="ECO:0007669"/>
    <property type="project" value="TreeGrafter"/>
</dbReference>
<feature type="domain" description="S1 motif" evidence="4">
    <location>
        <begin position="116"/>
        <end position="181"/>
    </location>
</feature>
<dbReference type="EMBL" id="MF401423">
    <property type="protein sequence ID" value="ATJ02858.1"/>
    <property type="molecule type" value="Genomic_DNA"/>
</dbReference>
<evidence type="ECO:0000313" key="5">
    <source>
        <dbReference type="EMBL" id="ATJ02858.1"/>
    </source>
</evidence>
<gene>
    <name evidence="5" type="primary">rps1</name>
</gene>
<dbReference type="GO" id="GO:0003729">
    <property type="term" value="F:mRNA binding"/>
    <property type="evidence" value="ECO:0007669"/>
    <property type="project" value="TreeGrafter"/>
</dbReference>
<dbReference type="AlphaFoldDB" id="A0A343KNW0"/>
<keyword evidence="3" id="KW-0687">Ribonucleoprotein</keyword>
<keyword evidence="5" id="KW-0934">Plastid</keyword>
<evidence type="ECO:0000256" key="3">
    <source>
        <dbReference type="ARBA" id="ARBA00023274"/>
    </source>
</evidence>
<protein>
    <submittedName>
        <fullName evidence="5">30S ribosomal protein S1</fullName>
    </submittedName>
</protein>
<dbReference type="PANTHER" id="PTHR10724">
    <property type="entry name" value="30S RIBOSOMAL PROTEIN S1"/>
    <property type="match status" value="1"/>
</dbReference>
<sequence length="263" mass="29989">MGNKLDDSILSFTDKNLANLIQQNDYDFNYNDIIAGTVISKESNGVLVDIGTNITGFLPLQEITINELGNPINLNINDKREFIILNKCVHKNYIILSMSKIDNMRSWQRIKIIQQEDVISTMKIMGYNRGGVLVNIESLCGFIPNSHIISKHFQHKNDKIDTNFKVLEIDRRLNRLTLSEKCALLSKSTNELTVGKYIYGKIEDIKPYGLLIKTKMIQGLLHKSEIPELTDTELSNMFSRGETIKVKIIYVDLKKGRVSFSMS</sequence>
<dbReference type="InterPro" id="IPR003029">
    <property type="entry name" value="S1_domain"/>
</dbReference>
<evidence type="ECO:0000256" key="1">
    <source>
        <dbReference type="ARBA" id="ARBA00006767"/>
    </source>
</evidence>
<dbReference type="InterPro" id="IPR050437">
    <property type="entry name" value="Ribos_protein_bS1-like"/>
</dbReference>
<dbReference type="GO" id="GO:0005840">
    <property type="term" value="C:ribosome"/>
    <property type="evidence" value="ECO:0007669"/>
    <property type="project" value="UniProtKB-KW"/>
</dbReference>
<evidence type="ECO:0000256" key="2">
    <source>
        <dbReference type="ARBA" id="ARBA00022980"/>
    </source>
</evidence>
<feature type="domain" description="S1 motif" evidence="4">
    <location>
        <begin position="195"/>
        <end position="263"/>
    </location>
</feature>
<name>A0A343KNW0_PORPP</name>
<reference evidence="5" key="1">
    <citation type="journal article" date="2017" name="Mitochondrial DNA Part B Resour">
        <title>Characterization of the complete plastid genome of Porphyridium purpureum strain CCMP1328.</title>
        <authorList>
            <person name="Bi G."/>
        </authorList>
    </citation>
    <scope>NUCLEOTIDE SEQUENCE</scope>
</reference>
<dbReference type="PRINTS" id="PR00681">
    <property type="entry name" value="RIBOSOMALS1"/>
</dbReference>
<dbReference type="GO" id="GO:1990904">
    <property type="term" value="C:ribonucleoprotein complex"/>
    <property type="evidence" value="ECO:0007669"/>
    <property type="project" value="UniProtKB-KW"/>
</dbReference>
<dbReference type="Gene3D" id="2.40.50.140">
    <property type="entry name" value="Nucleic acid-binding proteins"/>
    <property type="match status" value="2"/>
</dbReference>
<proteinExistence type="inferred from homology"/>
<dbReference type="InterPro" id="IPR035104">
    <property type="entry name" value="Ribosomal_protein_S1-like"/>
</dbReference>
<geneLocation type="plastid" evidence="5"/>
<feature type="domain" description="S1 motif" evidence="4">
    <location>
        <begin position="31"/>
        <end position="99"/>
    </location>
</feature>
<dbReference type="GO" id="GO:0003735">
    <property type="term" value="F:structural constituent of ribosome"/>
    <property type="evidence" value="ECO:0007669"/>
    <property type="project" value="TreeGrafter"/>
</dbReference>
<dbReference type="SUPFAM" id="SSF50249">
    <property type="entry name" value="Nucleic acid-binding proteins"/>
    <property type="match status" value="3"/>
</dbReference>